<name>A0A7J3JQ81_9CREN</name>
<protein>
    <submittedName>
        <fullName evidence="7">Amino acid permease</fullName>
    </submittedName>
</protein>
<evidence type="ECO:0000256" key="3">
    <source>
        <dbReference type="ARBA" id="ARBA00022989"/>
    </source>
</evidence>
<gene>
    <name evidence="6" type="ORF">ENT87_00410</name>
    <name evidence="7" type="ORF">ENU30_02090</name>
</gene>
<dbReference type="Gene3D" id="1.20.1740.10">
    <property type="entry name" value="Amino acid/polyamine transporter I"/>
    <property type="match status" value="1"/>
</dbReference>
<reference evidence="7" key="1">
    <citation type="journal article" date="2020" name="mSystems">
        <title>Genome- and Community-Level Interaction Insights into Carbon Utilization and Element Cycling Functions of Hydrothermarchaeota in Hydrothermal Sediment.</title>
        <authorList>
            <person name="Zhou Z."/>
            <person name="Liu Y."/>
            <person name="Xu W."/>
            <person name="Pan J."/>
            <person name="Luo Z.H."/>
            <person name="Li M."/>
        </authorList>
    </citation>
    <scope>NUCLEOTIDE SEQUENCE [LARGE SCALE GENOMIC DNA]</scope>
    <source>
        <strain evidence="6">SpSt-618</strain>
        <strain evidence="7">SpSt-657</strain>
    </source>
</reference>
<evidence type="ECO:0000256" key="4">
    <source>
        <dbReference type="ARBA" id="ARBA00023136"/>
    </source>
</evidence>
<dbReference type="InterPro" id="IPR002293">
    <property type="entry name" value="AA/rel_permease1"/>
</dbReference>
<feature type="transmembrane region" description="Helical" evidence="5">
    <location>
        <begin position="387"/>
        <end position="404"/>
    </location>
</feature>
<keyword evidence="4 5" id="KW-0472">Membrane</keyword>
<feature type="transmembrane region" description="Helical" evidence="5">
    <location>
        <begin position="228"/>
        <end position="250"/>
    </location>
</feature>
<dbReference type="AlphaFoldDB" id="A0A7J3JQ81"/>
<feature type="transmembrane region" description="Helical" evidence="5">
    <location>
        <begin position="91"/>
        <end position="116"/>
    </location>
</feature>
<feature type="transmembrane region" description="Helical" evidence="5">
    <location>
        <begin position="41"/>
        <end position="61"/>
    </location>
</feature>
<feature type="transmembrane region" description="Helical" evidence="5">
    <location>
        <begin position="154"/>
        <end position="175"/>
    </location>
</feature>
<feature type="transmembrane region" description="Helical" evidence="5">
    <location>
        <begin position="410"/>
        <end position="434"/>
    </location>
</feature>
<feature type="transmembrane region" description="Helical" evidence="5">
    <location>
        <begin position="9"/>
        <end position="29"/>
    </location>
</feature>
<dbReference type="Pfam" id="PF13520">
    <property type="entry name" value="AA_permease_2"/>
    <property type="match status" value="1"/>
</dbReference>
<dbReference type="EMBL" id="DTAI01000013">
    <property type="protein sequence ID" value="HGN36005.1"/>
    <property type="molecule type" value="Genomic_DNA"/>
</dbReference>
<evidence type="ECO:0000256" key="2">
    <source>
        <dbReference type="ARBA" id="ARBA00022692"/>
    </source>
</evidence>
<comment type="subcellular location">
    <subcellularLocation>
        <location evidence="1">Membrane</location>
        <topology evidence="1">Multi-pass membrane protein</topology>
    </subcellularLocation>
</comment>
<keyword evidence="3 5" id="KW-1133">Transmembrane helix</keyword>
<feature type="transmembrane region" description="Helical" evidence="5">
    <location>
        <begin position="358"/>
        <end position="380"/>
    </location>
</feature>
<dbReference type="InterPro" id="IPR052962">
    <property type="entry name" value="AA_Transporter_AGT"/>
</dbReference>
<evidence type="ECO:0000313" key="6">
    <source>
        <dbReference type="EMBL" id="HGN36005.1"/>
    </source>
</evidence>
<feature type="transmembrane region" description="Helical" evidence="5">
    <location>
        <begin position="128"/>
        <end position="147"/>
    </location>
</feature>
<accession>A0A7J3JQ81</accession>
<sequence length="504" mass="54205">MAISLRRELGVVLLTAVGIGAVIGSGIYTLPGLVASVSGPLSIVAIVLMSVITLILMYILAKLGVMYPKAGGIYYFAKEALGDLAGFITGLSYYFCCFIGTAAIIYSFLLYLSYYVPNIAVGLTLTPLGIAIAIAILAIVTVINIVGVKYGAGLNFILTIARIAPLLAFIAIGFARVNPGNFEPFAPYGLGSIGLAIAFGFWMFVGFESVVLVSEEVREPEKTIMKSAIATVLVITIAYILLMTVFIGSIDWGGLGIAEKDWEAVGGLSSPLADVSRALGITGLAELMVVGAVIASAGCFSDWVLIQGRVAYALAREERFWKPLAHVNPRFGTPSKALVFSSILTAIIMILVPSFPNVILMAMITEFIPYGISALSLSLVKRNSSTMMLGMIGFILASLYIYWACWPWTLTGTVLAILSLILYPIIVKNTLLFLGELKKNVWYIAYLVGLTLISLLGDAMFEYNNFLPISPQNILTTPIDIAIITIFSIAIFAWALKSQKTKQF</sequence>
<dbReference type="PANTHER" id="PTHR47547:SF1">
    <property type="entry name" value="ASPARTATE-PROTON SYMPORTER"/>
    <property type="match status" value="1"/>
</dbReference>
<evidence type="ECO:0000256" key="5">
    <source>
        <dbReference type="SAM" id="Phobius"/>
    </source>
</evidence>
<feature type="transmembrane region" description="Helical" evidence="5">
    <location>
        <begin position="287"/>
        <end position="312"/>
    </location>
</feature>
<keyword evidence="2 5" id="KW-0812">Transmembrane</keyword>
<organism evidence="7">
    <name type="scientific">Ignisphaera aggregans</name>
    <dbReference type="NCBI Taxonomy" id="334771"/>
    <lineage>
        <taxon>Archaea</taxon>
        <taxon>Thermoproteota</taxon>
        <taxon>Thermoprotei</taxon>
        <taxon>Desulfurococcales</taxon>
        <taxon>Desulfurococcaceae</taxon>
        <taxon>Ignisphaera</taxon>
    </lineage>
</organism>
<evidence type="ECO:0000313" key="7">
    <source>
        <dbReference type="EMBL" id="HGQ17759.1"/>
    </source>
</evidence>
<comment type="caution">
    <text evidence="7">The sequence shown here is derived from an EMBL/GenBank/DDBJ whole genome shotgun (WGS) entry which is preliminary data.</text>
</comment>
<dbReference type="EMBL" id="DTBZ01000051">
    <property type="protein sequence ID" value="HGQ17759.1"/>
    <property type="molecule type" value="Genomic_DNA"/>
</dbReference>
<feature type="transmembrane region" description="Helical" evidence="5">
    <location>
        <begin position="441"/>
        <end position="461"/>
    </location>
</feature>
<feature type="transmembrane region" description="Helical" evidence="5">
    <location>
        <begin position="187"/>
        <end position="207"/>
    </location>
</feature>
<dbReference type="PANTHER" id="PTHR47547">
    <property type="match status" value="1"/>
</dbReference>
<evidence type="ECO:0000256" key="1">
    <source>
        <dbReference type="ARBA" id="ARBA00004141"/>
    </source>
</evidence>
<dbReference type="GO" id="GO:0016020">
    <property type="term" value="C:membrane"/>
    <property type="evidence" value="ECO:0007669"/>
    <property type="project" value="UniProtKB-SubCell"/>
</dbReference>
<dbReference type="PIRSF" id="PIRSF006060">
    <property type="entry name" value="AA_transporter"/>
    <property type="match status" value="1"/>
</dbReference>
<proteinExistence type="predicted"/>
<feature type="transmembrane region" description="Helical" evidence="5">
    <location>
        <begin position="473"/>
        <end position="496"/>
    </location>
</feature>
<dbReference type="GO" id="GO:0022857">
    <property type="term" value="F:transmembrane transporter activity"/>
    <property type="evidence" value="ECO:0007669"/>
    <property type="project" value="InterPro"/>
</dbReference>
<feature type="transmembrane region" description="Helical" evidence="5">
    <location>
        <begin position="333"/>
        <end position="352"/>
    </location>
</feature>